<keyword evidence="2" id="KW-1185">Reference proteome</keyword>
<dbReference type="EMBL" id="JAZHXI010000018">
    <property type="protein sequence ID" value="KAL2061596.1"/>
    <property type="molecule type" value="Genomic_DNA"/>
</dbReference>
<name>A0ABR4BWI9_9HELO</name>
<sequence>MGSKLANVPSVEQNRRQSRLLRLPGEVRNHIWGYVLGYQMIHVKSGYKIWPKRDTASSFTYSGYHYTVCESPITEMQAYELSRNERERNALQRALIKKLHLASDIVFKPLLSSLRSNYGMLEELYIDITTTTSYLFIFLQRTIQRTYLFRSKSIYVICSGTRVGVVEYAPIVKDSNGLMTVQQRLEKADAWRDIFVQWGQTSSQSNSKDLQKE</sequence>
<accession>A0ABR4BWI9</accession>
<evidence type="ECO:0000313" key="2">
    <source>
        <dbReference type="Proteomes" id="UP001595075"/>
    </source>
</evidence>
<proteinExistence type="predicted"/>
<protein>
    <submittedName>
        <fullName evidence="1">Uncharacterized protein</fullName>
    </submittedName>
</protein>
<organism evidence="1 2">
    <name type="scientific">Oculimacula yallundae</name>
    <dbReference type="NCBI Taxonomy" id="86028"/>
    <lineage>
        <taxon>Eukaryota</taxon>
        <taxon>Fungi</taxon>
        <taxon>Dikarya</taxon>
        <taxon>Ascomycota</taxon>
        <taxon>Pezizomycotina</taxon>
        <taxon>Leotiomycetes</taxon>
        <taxon>Helotiales</taxon>
        <taxon>Ploettnerulaceae</taxon>
        <taxon>Oculimacula</taxon>
    </lineage>
</organism>
<gene>
    <name evidence="1" type="ORF">VTL71DRAFT_6973</name>
</gene>
<comment type="caution">
    <text evidence="1">The sequence shown here is derived from an EMBL/GenBank/DDBJ whole genome shotgun (WGS) entry which is preliminary data.</text>
</comment>
<dbReference type="Proteomes" id="UP001595075">
    <property type="component" value="Unassembled WGS sequence"/>
</dbReference>
<evidence type="ECO:0000313" key="1">
    <source>
        <dbReference type="EMBL" id="KAL2061596.1"/>
    </source>
</evidence>
<reference evidence="1 2" key="1">
    <citation type="journal article" date="2024" name="Commun. Biol.">
        <title>Comparative genomic analysis of thermophilic fungi reveals convergent evolutionary adaptations and gene losses.</title>
        <authorList>
            <person name="Steindorff A.S."/>
            <person name="Aguilar-Pontes M.V."/>
            <person name="Robinson A.J."/>
            <person name="Andreopoulos B."/>
            <person name="LaButti K."/>
            <person name="Kuo A."/>
            <person name="Mondo S."/>
            <person name="Riley R."/>
            <person name="Otillar R."/>
            <person name="Haridas S."/>
            <person name="Lipzen A."/>
            <person name="Grimwood J."/>
            <person name="Schmutz J."/>
            <person name="Clum A."/>
            <person name="Reid I.D."/>
            <person name="Moisan M.C."/>
            <person name="Butler G."/>
            <person name="Nguyen T.T.M."/>
            <person name="Dewar K."/>
            <person name="Conant G."/>
            <person name="Drula E."/>
            <person name="Henrissat B."/>
            <person name="Hansel C."/>
            <person name="Singer S."/>
            <person name="Hutchinson M.I."/>
            <person name="de Vries R.P."/>
            <person name="Natvig D.O."/>
            <person name="Powell A.J."/>
            <person name="Tsang A."/>
            <person name="Grigoriev I.V."/>
        </authorList>
    </citation>
    <scope>NUCLEOTIDE SEQUENCE [LARGE SCALE GENOMIC DNA]</scope>
    <source>
        <strain evidence="1 2">CBS 494.80</strain>
    </source>
</reference>